<feature type="non-terminal residue" evidence="2">
    <location>
        <position position="1"/>
    </location>
</feature>
<evidence type="ECO:0000313" key="2">
    <source>
        <dbReference type="EMBL" id="CAK0875086.1"/>
    </source>
</evidence>
<accession>A0ABN9VP33</accession>
<evidence type="ECO:0000256" key="1">
    <source>
        <dbReference type="SAM" id="MobiDB-lite"/>
    </source>
</evidence>
<gene>
    <name evidence="2" type="ORF">PCOR1329_LOCUS59824</name>
</gene>
<keyword evidence="3" id="KW-1185">Reference proteome</keyword>
<feature type="compositionally biased region" description="Low complexity" evidence="1">
    <location>
        <begin position="81"/>
        <end position="92"/>
    </location>
</feature>
<reference evidence="2" key="1">
    <citation type="submission" date="2023-10" db="EMBL/GenBank/DDBJ databases">
        <authorList>
            <person name="Chen Y."/>
            <person name="Shah S."/>
            <person name="Dougan E. K."/>
            <person name="Thang M."/>
            <person name="Chan C."/>
        </authorList>
    </citation>
    <scope>NUCLEOTIDE SEQUENCE [LARGE SCALE GENOMIC DNA]</scope>
</reference>
<proteinExistence type="predicted"/>
<feature type="region of interest" description="Disordered" evidence="1">
    <location>
        <begin position="77"/>
        <end position="102"/>
    </location>
</feature>
<dbReference type="Proteomes" id="UP001189429">
    <property type="component" value="Unassembled WGS sequence"/>
</dbReference>
<protein>
    <submittedName>
        <fullName evidence="2">Uncharacterized protein</fullName>
    </submittedName>
</protein>
<name>A0ABN9VP33_9DINO</name>
<dbReference type="EMBL" id="CAUYUJ010017471">
    <property type="protein sequence ID" value="CAK0875086.1"/>
    <property type="molecule type" value="Genomic_DNA"/>
</dbReference>
<comment type="caution">
    <text evidence="2">The sequence shown here is derived from an EMBL/GenBank/DDBJ whole genome shotgun (WGS) entry which is preliminary data.</text>
</comment>
<feature type="non-terminal residue" evidence="2">
    <location>
        <position position="133"/>
    </location>
</feature>
<sequence length="133" mass="13335">AKAAINLAKAVGARKVAALAATGAEGLGVAPKGAEASEKKILNVEWDETFFGSIDGLDATPEEKTALLTLKQQIQRGSGPAAAATTSQATSAPEDATANEQQRIAEEAKKLSEAKFAAAALASKAKGKGTAAS</sequence>
<evidence type="ECO:0000313" key="3">
    <source>
        <dbReference type="Proteomes" id="UP001189429"/>
    </source>
</evidence>
<organism evidence="2 3">
    <name type="scientific">Prorocentrum cordatum</name>
    <dbReference type="NCBI Taxonomy" id="2364126"/>
    <lineage>
        <taxon>Eukaryota</taxon>
        <taxon>Sar</taxon>
        <taxon>Alveolata</taxon>
        <taxon>Dinophyceae</taxon>
        <taxon>Prorocentrales</taxon>
        <taxon>Prorocentraceae</taxon>
        <taxon>Prorocentrum</taxon>
    </lineage>
</organism>